<dbReference type="HOGENOM" id="CLU_000445_90_10_11"/>
<dbReference type="InterPro" id="IPR039420">
    <property type="entry name" value="WalR-like"/>
</dbReference>
<dbReference type="STRING" id="471856.Jden_0118"/>
<keyword evidence="6" id="KW-1185">Reference proteome</keyword>
<dbReference type="SUPFAM" id="SSF46894">
    <property type="entry name" value="C-terminal effector domain of the bipartite response regulators"/>
    <property type="match status" value="1"/>
</dbReference>
<dbReference type="AlphaFoldDB" id="C7R5B5"/>
<dbReference type="PROSITE" id="PS50043">
    <property type="entry name" value="HTH_LUXR_2"/>
    <property type="match status" value="1"/>
</dbReference>
<evidence type="ECO:0000256" key="1">
    <source>
        <dbReference type="ARBA" id="ARBA00023125"/>
    </source>
</evidence>
<feature type="domain" description="Response regulatory" evidence="4">
    <location>
        <begin position="4"/>
        <end position="120"/>
    </location>
</feature>
<dbReference type="Proteomes" id="UP000000628">
    <property type="component" value="Chromosome"/>
</dbReference>
<gene>
    <name evidence="5" type="ordered locus">Jden_0118</name>
</gene>
<dbReference type="InterPro" id="IPR011006">
    <property type="entry name" value="CheY-like_superfamily"/>
</dbReference>
<name>C7R5B5_JONDD</name>
<dbReference type="GO" id="GO:0003677">
    <property type="term" value="F:DNA binding"/>
    <property type="evidence" value="ECO:0007669"/>
    <property type="project" value="UniProtKB-KW"/>
</dbReference>
<organism evidence="5 6">
    <name type="scientific">Jonesia denitrificans (strain ATCC 14870 / DSM 20603 / BCRC 15368 / CIP 55.134 / JCM 11481 / NBRC 15587 / NCTC 10816 / Prevot 55134)</name>
    <name type="common">Listeria denitrificans</name>
    <dbReference type="NCBI Taxonomy" id="471856"/>
    <lineage>
        <taxon>Bacteria</taxon>
        <taxon>Bacillati</taxon>
        <taxon>Actinomycetota</taxon>
        <taxon>Actinomycetes</taxon>
        <taxon>Micrococcales</taxon>
        <taxon>Jonesiaceae</taxon>
        <taxon>Jonesia</taxon>
    </lineage>
</organism>
<dbReference type="PANTHER" id="PTHR43214">
    <property type="entry name" value="TWO-COMPONENT RESPONSE REGULATOR"/>
    <property type="match status" value="1"/>
</dbReference>
<protein>
    <submittedName>
        <fullName evidence="5">Two component transcriptional regulator, LuxR family</fullName>
    </submittedName>
</protein>
<dbReference type="eggNOG" id="COG2197">
    <property type="taxonomic scope" value="Bacteria"/>
</dbReference>
<dbReference type="SMART" id="SM00421">
    <property type="entry name" value="HTH_LUXR"/>
    <property type="match status" value="1"/>
</dbReference>
<dbReference type="InterPro" id="IPR000792">
    <property type="entry name" value="Tscrpt_reg_LuxR_C"/>
</dbReference>
<dbReference type="GO" id="GO:0006355">
    <property type="term" value="P:regulation of DNA-templated transcription"/>
    <property type="evidence" value="ECO:0007669"/>
    <property type="project" value="InterPro"/>
</dbReference>
<keyword evidence="1" id="KW-0238">DNA-binding</keyword>
<dbReference type="Pfam" id="PF00196">
    <property type="entry name" value="GerE"/>
    <property type="match status" value="1"/>
</dbReference>
<dbReference type="OrthoDB" id="9808843at2"/>
<sequence length="205" mass="21420">MTIRVLIADDQALVRSGLAALLDLEPDIEVVAEVSTGAQAISVIPSTRPHVCLMDVQMPDLNGIEATQSITCDHPGVAVIMVTTFGRTGYLKDALAAGARGFIVKDTPASQLAETIRAVHRGIRVVDPELAASSLAEGSNPLTDREQDALRCALTGDTVAGIAARLHVSAGSARNLLSQGIQKTGAANRVQAARIASERGWIPPL</sequence>
<evidence type="ECO:0000313" key="6">
    <source>
        <dbReference type="Proteomes" id="UP000000628"/>
    </source>
</evidence>
<accession>C7R5B5</accession>
<feature type="domain" description="HTH luxR-type" evidence="3">
    <location>
        <begin position="135"/>
        <end position="200"/>
    </location>
</feature>
<dbReference type="KEGG" id="jde:Jden_0118"/>
<dbReference type="Pfam" id="PF00072">
    <property type="entry name" value="Response_reg"/>
    <property type="match status" value="1"/>
</dbReference>
<dbReference type="SMART" id="SM00448">
    <property type="entry name" value="REC"/>
    <property type="match status" value="1"/>
</dbReference>
<evidence type="ECO:0000259" key="3">
    <source>
        <dbReference type="PROSITE" id="PS50043"/>
    </source>
</evidence>
<evidence type="ECO:0000313" key="5">
    <source>
        <dbReference type="EMBL" id="ACV07793.1"/>
    </source>
</evidence>
<keyword evidence="2" id="KW-0597">Phosphoprotein</keyword>
<proteinExistence type="predicted"/>
<dbReference type="RefSeq" id="WP_012805898.1">
    <property type="nucleotide sequence ID" value="NC_013174.1"/>
</dbReference>
<evidence type="ECO:0000259" key="4">
    <source>
        <dbReference type="PROSITE" id="PS50110"/>
    </source>
</evidence>
<reference evidence="5 6" key="1">
    <citation type="journal article" date="2009" name="Stand. Genomic Sci.">
        <title>Complete genome sequence of Jonesia denitrificans type strain (Prevot 55134).</title>
        <authorList>
            <person name="Pukall R."/>
            <person name="Gehrich-Schroter G."/>
            <person name="Lapidus A."/>
            <person name="Nolan M."/>
            <person name="Glavina Del Rio T."/>
            <person name="Lucas S."/>
            <person name="Chen F."/>
            <person name="Tice H."/>
            <person name="Pitluck S."/>
            <person name="Cheng J.F."/>
            <person name="Copeland A."/>
            <person name="Saunders E."/>
            <person name="Brettin T."/>
            <person name="Detter J.C."/>
            <person name="Bruce D."/>
            <person name="Goodwin L."/>
            <person name="Pati A."/>
            <person name="Ivanova N."/>
            <person name="Mavromatis K."/>
            <person name="Ovchinnikova G."/>
            <person name="Chen A."/>
            <person name="Palaniappan K."/>
            <person name="Land M."/>
            <person name="Hauser L."/>
            <person name="Chang Y.J."/>
            <person name="Jeffries C.D."/>
            <person name="Chain P."/>
            <person name="Goker M."/>
            <person name="Bristow J."/>
            <person name="Eisen J.A."/>
            <person name="Markowitz V."/>
            <person name="Hugenholtz P."/>
            <person name="Kyrpides N.C."/>
            <person name="Klenk H.P."/>
            <person name="Han C."/>
        </authorList>
    </citation>
    <scope>NUCLEOTIDE SEQUENCE [LARGE SCALE GENOMIC DNA]</scope>
    <source>
        <strain evidence="6">ATCC 14870 / DSM 20603 / BCRC 15368 / CIP 55.134 / JCM 11481 / NBRC 15587 / NCTC 10816 / Prevot 55134</strain>
    </source>
</reference>
<evidence type="ECO:0000256" key="2">
    <source>
        <dbReference type="PROSITE-ProRule" id="PRU00169"/>
    </source>
</evidence>
<dbReference type="GO" id="GO:0000160">
    <property type="term" value="P:phosphorelay signal transduction system"/>
    <property type="evidence" value="ECO:0007669"/>
    <property type="project" value="InterPro"/>
</dbReference>
<dbReference type="InterPro" id="IPR016032">
    <property type="entry name" value="Sig_transdc_resp-reg_C-effctor"/>
</dbReference>
<feature type="modified residue" description="4-aspartylphosphate" evidence="2">
    <location>
        <position position="55"/>
    </location>
</feature>
<dbReference type="EMBL" id="CP001706">
    <property type="protein sequence ID" value="ACV07793.1"/>
    <property type="molecule type" value="Genomic_DNA"/>
</dbReference>
<dbReference type="PANTHER" id="PTHR43214:SF42">
    <property type="entry name" value="TRANSCRIPTIONAL REGULATORY PROTEIN DESR"/>
    <property type="match status" value="1"/>
</dbReference>
<dbReference type="SUPFAM" id="SSF52172">
    <property type="entry name" value="CheY-like"/>
    <property type="match status" value="1"/>
</dbReference>
<dbReference type="InterPro" id="IPR001789">
    <property type="entry name" value="Sig_transdc_resp-reg_receiver"/>
</dbReference>
<dbReference type="PROSITE" id="PS50110">
    <property type="entry name" value="RESPONSE_REGULATORY"/>
    <property type="match status" value="1"/>
</dbReference>
<dbReference type="Gene3D" id="3.40.50.2300">
    <property type="match status" value="1"/>
</dbReference>